<gene>
    <name evidence="2" type="ORF">QJS04_geneDACA023910</name>
</gene>
<name>A0AAV9AK96_ACOGR</name>
<feature type="signal peptide" evidence="1">
    <location>
        <begin position="1"/>
        <end position="23"/>
    </location>
</feature>
<reference evidence="2" key="2">
    <citation type="submission" date="2023-06" db="EMBL/GenBank/DDBJ databases">
        <authorList>
            <person name="Ma L."/>
            <person name="Liu K.-W."/>
            <person name="Li Z."/>
            <person name="Hsiao Y.-Y."/>
            <person name="Qi Y."/>
            <person name="Fu T."/>
            <person name="Tang G."/>
            <person name="Zhang D."/>
            <person name="Sun W.-H."/>
            <person name="Liu D.-K."/>
            <person name="Li Y."/>
            <person name="Chen G.-Z."/>
            <person name="Liu X.-D."/>
            <person name="Liao X.-Y."/>
            <person name="Jiang Y.-T."/>
            <person name="Yu X."/>
            <person name="Hao Y."/>
            <person name="Huang J."/>
            <person name="Zhao X.-W."/>
            <person name="Ke S."/>
            <person name="Chen Y.-Y."/>
            <person name="Wu W.-L."/>
            <person name="Hsu J.-L."/>
            <person name="Lin Y.-F."/>
            <person name="Huang M.-D."/>
            <person name="Li C.-Y."/>
            <person name="Huang L."/>
            <person name="Wang Z.-W."/>
            <person name="Zhao X."/>
            <person name="Zhong W.-Y."/>
            <person name="Peng D.-H."/>
            <person name="Ahmad S."/>
            <person name="Lan S."/>
            <person name="Zhang J.-S."/>
            <person name="Tsai W.-C."/>
            <person name="Van De Peer Y."/>
            <person name="Liu Z.-J."/>
        </authorList>
    </citation>
    <scope>NUCLEOTIDE SEQUENCE</scope>
    <source>
        <strain evidence="2">SCP</strain>
        <tissue evidence="2">Leaves</tissue>
    </source>
</reference>
<keyword evidence="3" id="KW-1185">Reference proteome</keyword>
<comment type="caution">
    <text evidence="2">The sequence shown here is derived from an EMBL/GenBank/DDBJ whole genome shotgun (WGS) entry which is preliminary data.</text>
</comment>
<dbReference type="PANTHER" id="PTHR33881:SF17">
    <property type="entry name" value="EGF-LIKE DOMAIN-CONTAINING PROTEIN"/>
    <property type="match status" value="1"/>
</dbReference>
<accession>A0AAV9AK96</accession>
<sequence>MASLNLTLLPLFLLHLFYQFSEAEFSPSTANLSDPIIEDPCKNALCGEGKCRPDSLSLPFGYDCDCYKGWAKPKVLNLTVLPSCVIPDCNCGDNIDPPPPNITLTPGPTCDLHFGENPSTSTSTSASGASGTTNKVFYMHKHTLNIKFQEFKRWLGVLMGHAVADGFPLHDNVYSNNFQIELMMRGRTPHIIILEKAQSLHVLGKSYQGKNCYQDRCILTFHTIKLRGINGLELWRNRTMD</sequence>
<dbReference type="EMBL" id="JAUJYN010000008">
    <property type="protein sequence ID" value="KAK1264634.1"/>
    <property type="molecule type" value="Genomic_DNA"/>
</dbReference>
<evidence type="ECO:0000313" key="2">
    <source>
        <dbReference type="EMBL" id="KAK1264634.1"/>
    </source>
</evidence>
<dbReference type="AlphaFoldDB" id="A0AAV9AK96"/>
<evidence type="ECO:0008006" key="4">
    <source>
        <dbReference type="Google" id="ProtNLM"/>
    </source>
</evidence>
<evidence type="ECO:0000313" key="3">
    <source>
        <dbReference type="Proteomes" id="UP001179952"/>
    </source>
</evidence>
<feature type="chain" id="PRO_5043384338" description="EGF-like domain-containing protein" evidence="1">
    <location>
        <begin position="24"/>
        <end position="241"/>
    </location>
</feature>
<evidence type="ECO:0000256" key="1">
    <source>
        <dbReference type="SAM" id="SignalP"/>
    </source>
</evidence>
<keyword evidence="1" id="KW-0732">Signal</keyword>
<reference evidence="2" key="1">
    <citation type="journal article" date="2023" name="Nat. Commun.">
        <title>Diploid and tetraploid genomes of Acorus and the evolution of monocots.</title>
        <authorList>
            <person name="Ma L."/>
            <person name="Liu K.W."/>
            <person name="Li Z."/>
            <person name="Hsiao Y.Y."/>
            <person name="Qi Y."/>
            <person name="Fu T."/>
            <person name="Tang G.D."/>
            <person name="Zhang D."/>
            <person name="Sun W.H."/>
            <person name="Liu D.K."/>
            <person name="Li Y."/>
            <person name="Chen G.Z."/>
            <person name="Liu X.D."/>
            <person name="Liao X.Y."/>
            <person name="Jiang Y.T."/>
            <person name="Yu X."/>
            <person name="Hao Y."/>
            <person name="Huang J."/>
            <person name="Zhao X.W."/>
            <person name="Ke S."/>
            <person name="Chen Y.Y."/>
            <person name="Wu W.L."/>
            <person name="Hsu J.L."/>
            <person name="Lin Y.F."/>
            <person name="Huang M.D."/>
            <person name="Li C.Y."/>
            <person name="Huang L."/>
            <person name="Wang Z.W."/>
            <person name="Zhao X."/>
            <person name="Zhong W.Y."/>
            <person name="Peng D.H."/>
            <person name="Ahmad S."/>
            <person name="Lan S."/>
            <person name="Zhang J.S."/>
            <person name="Tsai W.C."/>
            <person name="Van de Peer Y."/>
            <person name="Liu Z.J."/>
        </authorList>
    </citation>
    <scope>NUCLEOTIDE SEQUENCE</scope>
    <source>
        <strain evidence="2">SCP</strain>
    </source>
</reference>
<dbReference type="Proteomes" id="UP001179952">
    <property type="component" value="Unassembled WGS sequence"/>
</dbReference>
<dbReference type="PANTHER" id="PTHR33881">
    <property type="entry name" value="NEUROGENIC LOCUS NOTCH-LIKE PROTEIN"/>
    <property type="match status" value="1"/>
</dbReference>
<organism evidence="2 3">
    <name type="scientific">Acorus gramineus</name>
    <name type="common">Dwarf sweet flag</name>
    <dbReference type="NCBI Taxonomy" id="55184"/>
    <lineage>
        <taxon>Eukaryota</taxon>
        <taxon>Viridiplantae</taxon>
        <taxon>Streptophyta</taxon>
        <taxon>Embryophyta</taxon>
        <taxon>Tracheophyta</taxon>
        <taxon>Spermatophyta</taxon>
        <taxon>Magnoliopsida</taxon>
        <taxon>Liliopsida</taxon>
        <taxon>Acoraceae</taxon>
        <taxon>Acorus</taxon>
    </lineage>
</organism>
<protein>
    <recommendedName>
        <fullName evidence="4">EGF-like domain-containing protein</fullName>
    </recommendedName>
</protein>
<proteinExistence type="predicted"/>